<protein>
    <submittedName>
        <fullName evidence="2">Uncharacterized protein</fullName>
    </submittedName>
</protein>
<sequence length="71" mass="7254">MTESANAQTPPSTSANASHGYTAERRRTPRPAQPSASSGARSPAPTETTESSDAASDATCPPLPLEPTLES</sequence>
<feature type="compositionally biased region" description="Polar residues" evidence="1">
    <location>
        <begin position="1"/>
        <end position="19"/>
    </location>
</feature>
<evidence type="ECO:0000313" key="2">
    <source>
        <dbReference type="EMBL" id="NDV40269.1"/>
    </source>
</evidence>
<organism evidence="2">
    <name type="scientific">Arcella intermedia</name>
    <dbReference type="NCBI Taxonomy" id="1963864"/>
    <lineage>
        <taxon>Eukaryota</taxon>
        <taxon>Amoebozoa</taxon>
        <taxon>Tubulinea</taxon>
        <taxon>Elardia</taxon>
        <taxon>Arcellinida</taxon>
        <taxon>Sphaerothecina</taxon>
        <taxon>Arcellidae</taxon>
        <taxon>Arcella</taxon>
    </lineage>
</organism>
<dbReference type="AlphaFoldDB" id="A0A6B2LSP3"/>
<evidence type="ECO:0000256" key="1">
    <source>
        <dbReference type="SAM" id="MobiDB-lite"/>
    </source>
</evidence>
<accession>A0A6B2LSP3</accession>
<feature type="compositionally biased region" description="Low complexity" evidence="1">
    <location>
        <begin position="33"/>
        <end position="45"/>
    </location>
</feature>
<name>A0A6B2LSP3_9EUKA</name>
<feature type="region of interest" description="Disordered" evidence="1">
    <location>
        <begin position="1"/>
        <end position="71"/>
    </location>
</feature>
<proteinExistence type="predicted"/>
<dbReference type="EMBL" id="GIBP01011300">
    <property type="protein sequence ID" value="NDV40269.1"/>
    <property type="molecule type" value="Transcribed_RNA"/>
</dbReference>
<reference evidence="2" key="1">
    <citation type="journal article" date="2020" name="J. Eukaryot. Microbiol.">
        <title>De novo Sequencing, Assembly and Annotation of the Transcriptome for the Free-Living Testate Amoeba Arcella intermedia.</title>
        <authorList>
            <person name="Ribeiro G.M."/>
            <person name="Porfirio-Sousa A.L."/>
            <person name="Maurer-Alcala X.X."/>
            <person name="Katz L.A."/>
            <person name="Lahr D.J.G."/>
        </authorList>
    </citation>
    <scope>NUCLEOTIDE SEQUENCE</scope>
</reference>